<dbReference type="STRING" id="1123231.SAMN02745189_01625"/>
<keyword evidence="3" id="KW-0378">Hydrolase</keyword>
<accession>A0A1M7GF13</accession>
<dbReference type="PROSITE" id="PS51257">
    <property type="entry name" value="PROKAR_LIPOPROTEIN"/>
    <property type="match status" value="1"/>
</dbReference>
<dbReference type="InterPro" id="IPR009045">
    <property type="entry name" value="Zn_M74/Hedgehog-like"/>
</dbReference>
<dbReference type="InterPro" id="IPR058193">
    <property type="entry name" value="VanY/YodJ_core_dom"/>
</dbReference>
<dbReference type="InterPro" id="IPR003709">
    <property type="entry name" value="VanY-like_core_dom"/>
</dbReference>
<evidence type="ECO:0000313" key="3">
    <source>
        <dbReference type="EMBL" id="SHM14811.1"/>
    </source>
</evidence>
<evidence type="ECO:0000313" key="4">
    <source>
        <dbReference type="Proteomes" id="UP000184206"/>
    </source>
</evidence>
<feature type="domain" description="D-alanyl-D-alanine carboxypeptidase-like core" evidence="2">
    <location>
        <begin position="118"/>
        <end position="245"/>
    </location>
</feature>
<name>A0A1M7GF13_9BACL</name>
<gene>
    <name evidence="3" type="ORF">SAMN02745189_01625</name>
</gene>
<evidence type="ECO:0000256" key="1">
    <source>
        <dbReference type="SAM" id="MobiDB-lite"/>
    </source>
</evidence>
<reference evidence="3 4" key="1">
    <citation type="submission" date="2016-11" db="EMBL/GenBank/DDBJ databases">
        <authorList>
            <person name="Jaros S."/>
            <person name="Januszkiewicz K."/>
            <person name="Wedrychowicz H."/>
        </authorList>
    </citation>
    <scope>NUCLEOTIDE SEQUENCE [LARGE SCALE GENOMIC DNA]</scope>
    <source>
        <strain evidence="3 4">DSM 16010</strain>
    </source>
</reference>
<dbReference type="SUPFAM" id="SSF55166">
    <property type="entry name" value="Hedgehog/DD-peptidase"/>
    <property type="match status" value="1"/>
</dbReference>
<keyword evidence="4" id="KW-1185">Reference proteome</keyword>
<proteinExistence type="predicted"/>
<dbReference type="RefSeq" id="WP_072710077.1">
    <property type="nucleotide sequence ID" value="NZ_FRCF01000006.1"/>
</dbReference>
<evidence type="ECO:0000259" key="2">
    <source>
        <dbReference type="Pfam" id="PF02557"/>
    </source>
</evidence>
<keyword evidence="3" id="KW-0645">Protease</keyword>
<dbReference type="PANTHER" id="PTHR34385:SF1">
    <property type="entry name" value="PEPTIDOGLYCAN L-ALANYL-D-GLUTAMATE ENDOPEPTIDASE CWLK"/>
    <property type="match status" value="1"/>
</dbReference>
<sequence length="276" mass="30802">MNRIRIFGLTAAAVLLASCDGGTEEAAEEQPVEEETQEMEEAEEAEEETEVTVEEENGEEETVEESEAELLITEEDVFDDGSIQALVNKQHHLDADYVPHDLVTVEVPTVLQNPEINQLRAEASSALTEMFDAALEDGLTLYARSGYRSYNTQVSLYNNYKEAHGEAAADRFSARPGASEHQTGLAMDVTSESVNYELNEAFGETEEGVWVKENAHDYGFIIRYPEGMEDITGYSYEPWHLRYLGAGLATDIHESGLTYEEYIEESGMDIEEDGEE</sequence>
<dbReference type="PANTHER" id="PTHR34385">
    <property type="entry name" value="D-ALANYL-D-ALANINE CARBOXYPEPTIDASE"/>
    <property type="match status" value="1"/>
</dbReference>
<keyword evidence="3" id="KW-0121">Carboxypeptidase</keyword>
<dbReference type="GO" id="GO:0004180">
    <property type="term" value="F:carboxypeptidase activity"/>
    <property type="evidence" value="ECO:0007669"/>
    <property type="project" value="UniProtKB-KW"/>
</dbReference>
<dbReference type="GO" id="GO:0006508">
    <property type="term" value="P:proteolysis"/>
    <property type="evidence" value="ECO:0007669"/>
    <property type="project" value="InterPro"/>
</dbReference>
<protein>
    <submittedName>
        <fullName evidence="3">D-alanyl-D-alanine carboxypeptidase</fullName>
    </submittedName>
</protein>
<dbReference type="EMBL" id="FRCF01000006">
    <property type="protein sequence ID" value="SHM14811.1"/>
    <property type="molecule type" value="Genomic_DNA"/>
</dbReference>
<feature type="region of interest" description="Disordered" evidence="1">
    <location>
        <begin position="20"/>
        <end position="66"/>
    </location>
</feature>
<dbReference type="AlphaFoldDB" id="A0A1M7GF13"/>
<dbReference type="Gene3D" id="3.30.1380.10">
    <property type="match status" value="1"/>
</dbReference>
<feature type="compositionally biased region" description="Acidic residues" evidence="1">
    <location>
        <begin position="22"/>
        <end position="66"/>
    </location>
</feature>
<dbReference type="Pfam" id="PF02557">
    <property type="entry name" value="VanY"/>
    <property type="match status" value="1"/>
</dbReference>
<dbReference type="CDD" id="cd14852">
    <property type="entry name" value="LD-carboxypeptidase"/>
    <property type="match status" value="1"/>
</dbReference>
<dbReference type="OrthoDB" id="9792074at2"/>
<organism evidence="3 4">
    <name type="scientific">Lacicoccus alkaliphilus DSM 16010</name>
    <dbReference type="NCBI Taxonomy" id="1123231"/>
    <lineage>
        <taxon>Bacteria</taxon>
        <taxon>Bacillati</taxon>
        <taxon>Bacillota</taxon>
        <taxon>Bacilli</taxon>
        <taxon>Bacillales</taxon>
        <taxon>Salinicoccaceae</taxon>
        <taxon>Lacicoccus</taxon>
    </lineage>
</organism>
<dbReference type="Proteomes" id="UP000184206">
    <property type="component" value="Unassembled WGS sequence"/>
</dbReference>
<dbReference type="InterPro" id="IPR052179">
    <property type="entry name" value="DD-CPase-like"/>
</dbReference>